<evidence type="ECO:0000256" key="3">
    <source>
        <dbReference type="ARBA" id="ARBA00022827"/>
    </source>
</evidence>
<dbReference type="RefSeq" id="WP_146272778.1">
    <property type="nucleotide sequence ID" value="NZ_VOEI01000006.1"/>
</dbReference>
<reference evidence="9 10" key="1">
    <citation type="submission" date="2019-07" db="EMBL/GenBank/DDBJ databases">
        <authorList>
            <person name="Kim J."/>
        </authorList>
    </citation>
    <scope>NUCLEOTIDE SEQUENCE [LARGE SCALE GENOMIC DNA]</scope>
    <source>
        <strain evidence="9 10">MJ1a</strain>
    </source>
</reference>
<dbReference type="InterPro" id="IPR014729">
    <property type="entry name" value="Rossmann-like_a/b/a_fold"/>
</dbReference>
<dbReference type="EMBL" id="VOEI01000006">
    <property type="protein sequence ID" value="TWR24523.1"/>
    <property type="molecule type" value="Genomic_DNA"/>
</dbReference>
<dbReference type="GO" id="GO:0071949">
    <property type="term" value="F:FAD binding"/>
    <property type="evidence" value="ECO:0007669"/>
    <property type="project" value="TreeGrafter"/>
</dbReference>
<keyword evidence="4 7" id="KW-0157">Chromophore</keyword>
<dbReference type="GO" id="GO:0009416">
    <property type="term" value="P:response to light stimulus"/>
    <property type="evidence" value="ECO:0007669"/>
    <property type="project" value="TreeGrafter"/>
</dbReference>
<keyword evidence="9" id="KW-0456">Lyase</keyword>
<dbReference type="PROSITE" id="PS00691">
    <property type="entry name" value="DNA_PHOTOLYASES_1_2"/>
    <property type="match status" value="1"/>
</dbReference>
<evidence type="ECO:0000256" key="4">
    <source>
        <dbReference type="ARBA" id="ARBA00022991"/>
    </source>
</evidence>
<sequence length="437" mass="51722">MDKKQPISIFWFRRDLRIDDNAGLYHALKGENPVLPLFIFDREILDDLEEKDDARVTFIVETLEDLNKDLHKHHSSLLAVYDKPEHAWKELISEYNIKAVYTNHDYEPYASERDAEIEKLFKKHDIAFKTFKDQVIFEKEEVTKDDGKPYTVFTPYKNKWMQKLKPFYLKAYPTTKYLNNLYKFKAPAMPTLKKMGFEKSNQTFPDKNYKDAIADYGKKRDFPALQATSRVGMHLRFGTVSIRQCATDANKAHDKTWLNELIWREFYSTILYHFPQTMNHAFRPEYDRIRWENDEKQFKAWCEGKTGYPLVDAGMRQLNATGYMHNRVRMVTASFLSKDLLIDWRWGERYFASKLLDYEMASNVGGWQWAAGSGTDAAPYFRIFNPESQAKKFDPKMEYIKKWVPEYADFSKYPKPIVDHTFARERCLKAFKAALSK</sequence>
<proteinExistence type="inferred from homology"/>
<evidence type="ECO:0000256" key="1">
    <source>
        <dbReference type="ARBA" id="ARBA00001932"/>
    </source>
</evidence>
<dbReference type="PANTHER" id="PTHR11455:SF9">
    <property type="entry name" value="CRYPTOCHROME CIRCADIAN CLOCK 5 ISOFORM X1"/>
    <property type="match status" value="1"/>
</dbReference>
<feature type="domain" description="Photolyase/cryptochrome alpha/beta" evidence="8">
    <location>
        <begin position="6"/>
        <end position="136"/>
    </location>
</feature>
<dbReference type="GO" id="GO:0006950">
    <property type="term" value="P:response to stress"/>
    <property type="evidence" value="ECO:0007669"/>
    <property type="project" value="UniProtKB-ARBA"/>
</dbReference>
<dbReference type="GO" id="GO:0003904">
    <property type="term" value="F:deoxyribodipyrimidine photo-lyase activity"/>
    <property type="evidence" value="ECO:0007669"/>
    <property type="project" value="TreeGrafter"/>
</dbReference>
<dbReference type="PRINTS" id="PR00147">
    <property type="entry name" value="DNAPHOTLYASE"/>
</dbReference>
<dbReference type="Pfam" id="PF03441">
    <property type="entry name" value="FAD_binding_7"/>
    <property type="match status" value="1"/>
</dbReference>
<dbReference type="InterPro" id="IPR006050">
    <property type="entry name" value="DNA_photolyase_N"/>
</dbReference>
<evidence type="ECO:0000256" key="5">
    <source>
        <dbReference type="PIRSR" id="PIRSR602081-1"/>
    </source>
</evidence>
<dbReference type="InterPro" id="IPR036155">
    <property type="entry name" value="Crypto/Photolyase_N_sf"/>
</dbReference>
<keyword evidence="3 5" id="KW-0274">FAD</keyword>
<dbReference type="OrthoDB" id="9772484at2"/>
<dbReference type="AlphaFoldDB" id="A0A563TZ11"/>
<feature type="binding site" evidence="5">
    <location>
        <position position="257"/>
    </location>
    <ligand>
        <name>FAD</name>
        <dbReference type="ChEBI" id="CHEBI:57692"/>
    </ligand>
</feature>
<dbReference type="Gene3D" id="1.10.579.10">
    <property type="entry name" value="DNA Cyclobutane Dipyrimidine Photolyase, subunit A, domain 3"/>
    <property type="match status" value="1"/>
</dbReference>
<evidence type="ECO:0000256" key="6">
    <source>
        <dbReference type="PIRSR" id="PIRSR602081-2"/>
    </source>
</evidence>
<evidence type="ECO:0000256" key="7">
    <source>
        <dbReference type="RuleBase" id="RU004182"/>
    </source>
</evidence>
<evidence type="ECO:0000259" key="8">
    <source>
        <dbReference type="PROSITE" id="PS51645"/>
    </source>
</evidence>
<feature type="binding site" evidence="5">
    <location>
        <begin position="260"/>
        <end position="267"/>
    </location>
    <ligand>
        <name>FAD</name>
        <dbReference type="ChEBI" id="CHEBI:57692"/>
    </ligand>
</feature>
<dbReference type="GO" id="GO:0006139">
    <property type="term" value="P:nucleobase-containing compound metabolic process"/>
    <property type="evidence" value="ECO:0007669"/>
    <property type="project" value="UniProtKB-ARBA"/>
</dbReference>
<dbReference type="SUPFAM" id="SSF52425">
    <property type="entry name" value="Cryptochrome/photolyase, N-terminal domain"/>
    <property type="match status" value="1"/>
</dbReference>
<feature type="site" description="Electron transfer via tryptophanyl radical" evidence="6">
    <location>
        <position position="291"/>
    </location>
</feature>
<feature type="site" description="Electron transfer via tryptophanyl radical" evidence="6">
    <location>
        <position position="344"/>
    </location>
</feature>
<dbReference type="PROSITE" id="PS51645">
    <property type="entry name" value="PHR_CRY_ALPHA_BETA"/>
    <property type="match status" value="1"/>
</dbReference>
<comment type="similarity">
    <text evidence="7">Belongs to the DNA photolyase family.</text>
</comment>
<accession>A0A563TZ11</accession>
<evidence type="ECO:0000313" key="10">
    <source>
        <dbReference type="Proteomes" id="UP000318010"/>
    </source>
</evidence>
<evidence type="ECO:0000313" key="9">
    <source>
        <dbReference type="EMBL" id="TWR24523.1"/>
    </source>
</evidence>
<feature type="site" description="Electron transfer via tryptophanyl radical" evidence="6">
    <location>
        <position position="367"/>
    </location>
</feature>
<dbReference type="Pfam" id="PF00875">
    <property type="entry name" value="DNA_photolyase"/>
    <property type="match status" value="1"/>
</dbReference>
<keyword evidence="2 5" id="KW-0285">Flavoprotein</keyword>
<dbReference type="Gene3D" id="1.25.40.80">
    <property type="match status" value="1"/>
</dbReference>
<comment type="cofactor">
    <cofactor evidence="5">
        <name>FAD</name>
        <dbReference type="ChEBI" id="CHEBI:57692"/>
    </cofactor>
    <text evidence="5">Binds 1 FAD per subunit.</text>
</comment>
<dbReference type="GO" id="GO:0003677">
    <property type="term" value="F:DNA binding"/>
    <property type="evidence" value="ECO:0007669"/>
    <property type="project" value="TreeGrafter"/>
</dbReference>
<dbReference type="InterPro" id="IPR005101">
    <property type="entry name" value="Cryptochr/Photolyase_FAD-bd"/>
</dbReference>
<dbReference type="PANTHER" id="PTHR11455">
    <property type="entry name" value="CRYPTOCHROME"/>
    <property type="match status" value="1"/>
</dbReference>
<dbReference type="InterPro" id="IPR018394">
    <property type="entry name" value="DNA_photolyase_1_CS_C"/>
</dbReference>
<keyword evidence="10" id="KW-1185">Reference proteome</keyword>
<dbReference type="PROSITE" id="PS00394">
    <property type="entry name" value="DNA_PHOTOLYASES_1_1"/>
    <property type="match status" value="1"/>
</dbReference>
<dbReference type="SUPFAM" id="SSF48173">
    <property type="entry name" value="Cryptochrome/photolyase FAD-binding domain"/>
    <property type="match status" value="1"/>
</dbReference>
<comment type="cofactor">
    <cofactor evidence="1">
        <name>(6R)-5,10-methylene-5,6,7,8-tetrahydrofolate</name>
        <dbReference type="ChEBI" id="CHEBI:15636"/>
    </cofactor>
</comment>
<organism evidence="9 10">
    <name type="scientific">Mucilaginibacter achroorhodeus</name>
    <dbReference type="NCBI Taxonomy" id="2599294"/>
    <lineage>
        <taxon>Bacteria</taxon>
        <taxon>Pseudomonadati</taxon>
        <taxon>Bacteroidota</taxon>
        <taxon>Sphingobacteriia</taxon>
        <taxon>Sphingobacteriales</taxon>
        <taxon>Sphingobacteriaceae</taxon>
        <taxon>Mucilaginibacter</taxon>
    </lineage>
</organism>
<dbReference type="Proteomes" id="UP000318010">
    <property type="component" value="Unassembled WGS sequence"/>
</dbReference>
<feature type="binding site" evidence="5">
    <location>
        <position position="216"/>
    </location>
    <ligand>
        <name>FAD</name>
        <dbReference type="ChEBI" id="CHEBI:57692"/>
    </ligand>
</feature>
<gene>
    <name evidence="9" type="ORF">FPZ42_15595</name>
</gene>
<evidence type="ECO:0000256" key="2">
    <source>
        <dbReference type="ARBA" id="ARBA00022630"/>
    </source>
</evidence>
<dbReference type="InterPro" id="IPR002081">
    <property type="entry name" value="Cryptochrome/DNA_photolyase_1"/>
</dbReference>
<comment type="caution">
    <text evidence="9">The sequence shown here is derived from an EMBL/GenBank/DDBJ whole genome shotgun (WGS) entry which is preliminary data.</text>
</comment>
<name>A0A563TZ11_9SPHI</name>
<dbReference type="InterPro" id="IPR036134">
    <property type="entry name" value="Crypto/Photolyase_FAD-like_sf"/>
</dbReference>
<dbReference type="Gene3D" id="3.40.50.620">
    <property type="entry name" value="HUPs"/>
    <property type="match status" value="1"/>
</dbReference>
<protein>
    <submittedName>
        <fullName evidence="9">Deoxyribodipyrimidine photo-lyase</fullName>
    </submittedName>
</protein>